<accession>A0ABQ8LD81</accession>
<dbReference type="Proteomes" id="UP000830375">
    <property type="component" value="Unassembled WGS sequence"/>
</dbReference>
<evidence type="ECO:0000256" key="1">
    <source>
        <dbReference type="ARBA" id="ARBA00023157"/>
    </source>
</evidence>
<keyword evidence="6" id="KW-0808">Transferase</keyword>
<keyword evidence="6" id="KW-0418">Kinase</keyword>
<comment type="caution">
    <text evidence="3">Lacks conserved residue(s) required for the propagation of feature annotation.</text>
</comment>
<dbReference type="PANTHER" id="PTHR24042:SF0">
    <property type="entry name" value="PROTEIN KINASE C-BINDING PROTEIN NELL2"/>
    <property type="match status" value="1"/>
</dbReference>
<dbReference type="Pfam" id="PF07645">
    <property type="entry name" value="EGF_CA"/>
    <property type="match status" value="1"/>
</dbReference>
<sequence>MKSDFHNDLRSALIRAEAHLSYIDECRTGRSTCANDTVCFNLDGGYDCRCPHGHNCTGDCNHDGKVKHNGQIWVLDSDRCSVCSCQVSESDALWELAVTRAASSRPSAEQVSPHAINHHRLILRYEGQSGRVLCRRMVCDCDNPTLDLFCCPECDPRLTSQCLHQNGLLTYASGDTWIDNCQRCQCLFLSGFSLVRSGLQQGEVDCWPLSCPPADCDFTLVPEGECCPRCVSDPCQAHAVRHDITKTCEDEHGITRFSGSSWVKHGTDCTLCQCKVITTHTHTQQVIKHTDKQKTEQNNNKQTERTHLLLSGSHVSLVAALDAISTCTVSRDRPSTTFPE</sequence>
<dbReference type="GO" id="GO:0016301">
    <property type="term" value="F:kinase activity"/>
    <property type="evidence" value="ECO:0007669"/>
    <property type="project" value="UniProtKB-KW"/>
</dbReference>
<dbReference type="EMBL" id="JACTAM010000025">
    <property type="protein sequence ID" value="KAI2648663.1"/>
    <property type="molecule type" value="Genomic_DNA"/>
</dbReference>
<evidence type="ECO:0000259" key="4">
    <source>
        <dbReference type="PROSITE" id="PS50026"/>
    </source>
</evidence>
<dbReference type="PROSITE" id="PS00010">
    <property type="entry name" value="ASX_HYDROXYL"/>
    <property type="match status" value="1"/>
</dbReference>
<keyword evidence="2" id="KW-0325">Glycoprotein</keyword>
<dbReference type="Pfam" id="PF00093">
    <property type="entry name" value="VWC"/>
    <property type="match status" value="1"/>
</dbReference>
<dbReference type="PROSITE" id="PS50026">
    <property type="entry name" value="EGF_3"/>
    <property type="match status" value="1"/>
</dbReference>
<keyword evidence="3" id="KW-0245">EGF-like domain</keyword>
<dbReference type="InterPro" id="IPR000742">
    <property type="entry name" value="EGF"/>
</dbReference>
<gene>
    <name evidence="6" type="ORF">H4Q32_018823</name>
</gene>
<dbReference type="SMART" id="SM00214">
    <property type="entry name" value="VWC"/>
    <property type="match status" value="1"/>
</dbReference>
<dbReference type="SUPFAM" id="SSF57603">
    <property type="entry name" value="FnI-like domain"/>
    <property type="match status" value="1"/>
</dbReference>
<keyword evidence="1" id="KW-1015">Disulfide bond</keyword>
<dbReference type="InterPro" id="IPR049883">
    <property type="entry name" value="NOTCH1_EGF-like"/>
</dbReference>
<dbReference type="InterPro" id="IPR001007">
    <property type="entry name" value="VWF_dom"/>
</dbReference>
<dbReference type="InterPro" id="IPR000152">
    <property type="entry name" value="EGF-type_Asp/Asn_hydroxyl_site"/>
</dbReference>
<organism evidence="6 7">
    <name type="scientific">Labeo rohita</name>
    <name type="common">Indian major carp</name>
    <name type="synonym">Cyprinus rohita</name>
    <dbReference type="NCBI Taxonomy" id="84645"/>
    <lineage>
        <taxon>Eukaryota</taxon>
        <taxon>Metazoa</taxon>
        <taxon>Chordata</taxon>
        <taxon>Craniata</taxon>
        <taxon>Vertebrata</taxon>
        <taxon>Euteleostomi</taxon>
        <taxon>Actinopterygii</taxon>
        <taxon>Neopterygii</taxon>
        <taxon>Teleostei</taxon>
        <taxon>Ostariophysi</taxon>
        <taxon>Cypriniformes</taxon>
        <taxon>Cyprinidae</taxon>
        <taxon>Labeoninae</taxon>
        <taxon>Labeonini</taxon>
        <taxon>Labeo</taxon>
    </lineage>
</organism>
<evidence type="ECO:0000256" key="3">
    <source>
        <dbReference type="PROSITE-ProRule" id="PRU00076"/>
    </source>
</evidence>
<protein>
    <submittedName>
        <fullName evidence="6">Protein kinase C-binding protein NELL2</fullName>
    </submittedName>
</protein>
<evidence type="ECO:0000259" key="5">
    <source>
        <dbReference type="PROSITE" id="PS50184"/>
    </source>
</evidence>
<dbReference type="InterPro" id="IPR051586">
    <property type="entry name" value="PKC-binding_NELL"/>
</dbReference>
<feature type="domain" description="EGF-like" evidence="4">
    <location>
        <begin position="22"/>
        <end position="57"/>
    </location>
</feature>
<dbReference type="PROSITE" id="PS50184">
    <property type="entry name" value="VWFC_2"/>
    <property type="match status" value="1"/>
</dbReference>
<reference evidence="6 7" key="1">
    <citation type="submission" date="2022-01" db="EMBL/GenBank/DDBJ databases">
        <title>A high-quality chromosome-level genome assembly of rohu carp, Labeo rohita.</title>
        <authorList>
            <person name="Arick M.A. II"/>
            <person name="Hsu C.-Y."/>
            <person name="Magbanua Z."/>
            <person name="Pechanova O."/>
            <person name="Grover C."/>
            <person name="Miller E."/>
            <person name="Thrash A."/>
            <person name="Ezzel L."/>
            <person name="Alam S."/>
            <person name="Benzie J."/>
            <person name="Hamilton M."/>
            <person name="Karsi A."/>
            <person name="Lawrence M.L."/>
            <person name="Peterson D.G."/>
        </authorList>
    </citation>
    <scope>NUCLEOTIDE SEQUENCE [LARGE SCALE GENOMIC DNA]</scope>
    <source>
        <strain evidence="7">BAU-BD-2019</strain>
        <tissue evidence="6">Blood</tissue>
    </source>
</reference>
<feature type="domain" description="VWFC" evidence="5">
    <location>
        <begin position="160"/>
        <end position="231"/>
    </location>
</feature>
<dbReference type="CDD" id="cd00054">
    <property type="entry name" value="EGF_CA"/>
    <property type="match status" value="1"/>
</dbReference>
<evidence type="ECO:0000313" key="6">
    <source>
        <dbReference type="EMBL" id="KAI2648663.1"/>
    </source>
</evidence>
<dbReference type="Gene3D" id="2.10.25.10">
    <property type="entry name" value="Laminin"/>
    <property type="match status" value="1"/>
</dbReference>
<evidence type="ECO:0000313" key="7">
    <source>
        <dbReference type="Proteomes" id="UP000830375"/>
    </source>
</evidence>
<evidence type="ECO:0000256" key="2">
    <source>
        <dbReference type="ARBA" id="ARBA00023180"/>
    </source>
</evidence>
<name>A0ABQ8LD81_LABRO</name>
<comment type="caution">
    <text evidence="6">The sequence shown here is derived from an EMBL/GenBank/DDBJ whole genome shotgun (WGS) entry which is preliminary data.</text>
</comment>
<keyword evidence="7" id="KW-1185">Reference proteome</keyword>
<proteinExistence type="predicted"/>
<dbReference type="PANTHER" id="PTHR24042">
    <property type="entry name" value="NEL HOMOLOG"/>
    <property type="match status" value="1"/>
</dbReference>